<feature type="modified residue" description="Phosphohistidine" evidence="12">
    <location>
        <position position="797"/>
    </location>
</feature>
<dbReference type="Gene3D" id="1.20.120.160">
    <property type="entry name" value="HPT domain"/>
    <property type="match status" value="1"/>
</dbReference>
<dbReference type="SUPFAM" id="SSF55874">
    <property type="entry name" value="ATPase domain of HSP90 chaperone/DNA topoisomerase II/histidine kinase"/>
    <property type="match status" value="1"/>
</dbReference>
<feature type="transmembrane region" description="Helical" evidence="15">
    <location>
        <begin position="12"/>
        <end position="33"/>
    </location>
</feature>
<dbReference type="SMART" id="SM00073">
    <property type="entry name" value="HPT"/>
    <property type="match status" value="1"/>
</dbReference>
<dbReference type="Pfam" id="PF00072">
    <property type="entry name" value="Response_reg"/>
    <property type="match status" value="2"/>
</dbReference>
<keyword evidence="10" id="KW-0902">Two-component regulatory system</keyword>
<dbReference type="PROSITE" id="PS50110">
    <property type="entry name" value="RESPONSE_REGULATORY"/>
    <property type="match status" value="2"/>
</dbReference>
<feature type="transmembrane region" description="Helical" evidence="15">
    <location>
        <begin position="68"/>
        <end position="88"/>
    </location>
</feature>
<evidence type="ECO:0000256" key="3">
    <source>
        <dbReference type="ARBA" id="ARBA00012438"/>
    </source>
</evidence>
<keyword evidence="9 15" id="KW-1133">Transmembrane helix</keyword>
<keyword evidence="8" id="KW-0067">ATP-binding</keyword>
<evidence type="ECO:0000259" key="17">
    <source>
        <dbReference type="PROSITE" id="PS50110"/>
    </source>
</evidence>
<accession>A0ABY7SKZ6</accession>
<dbReference type="PROSITE" id="PS50109">
    <property type="entry name" value="HIS_KIN"/>
    <property type="match status" value="1"/>
</dbReference>
<dbReference type="PROSITE" id="PS50894">
    <property type="entry name" value="HPT"/>
    <property type="match status" value="1"/>
</dbReference>
<evidence type="ECO:0000256" key="5">
    <source>
        <dbReference type="ARBA" id="ARBA00022553"/>
    </source>
</evidence>
<feature type="domain" description="HPt" evidence="18">
    <location>
        <begin position="758"/>
        <end position="848"/>
    </location>
</feature>
<reference evidence="19 20" key="1">
    <citation type="submission" date="2021-01" db="EMBL/GenBank/DDBJ databases">
        <title>Biogeographic distribution of Paracoccus.</title>
        <authorList>
            <person name="Hollensteiner J."/>
            <person name="Leineberger J."/>
            <person name="Brinkhoff T."/>
            <person name="Daniel R."/>
        </authorList>
    </citation>
    <scope>NUCLEOTIDE SEQUENCE [LARGE SCALE GENOMIC DNA]</scope>
    <source>
        <strain evidence="19 20">KCTC 22803</strain>
    </source>
</reference>
<feature type="domain" description="Response regulatory" evidence="17">
    <location>
        <begin position="599"/>
        <end position="717"/>
    </location>
</feature>
<evidence type="ECO:0000259" key="16">
    <source>
        <dbReference type="PROSITE" id="PS50109"/>
    </source>
</evidence>
<organism evidence="19 20">
    <name type="scientific">Paracoccus fistulariae</name>
    <dbReference type="NCBI Taxonomy" id="658446"/>
    <lineage>
        <taxon>Bacteria</taxon>
        <taxon>Pseudomonadati</taxon>
        <taxon>Pseudomonadota</taxon>
        <taxon>Alphaproteobacteria</taxon>
        <taxon>Rhodobacterales</taxon>
        <taxon>Paracoccaceae</taxon>
        <taxon>Paracoccus</taxon>
    </lineage>
</organism>
<evidence type="ECO:0000256" key="14">
    <source>
        <dbReference type="SAM" id="MobiDB-lite"/>
    </source>
</evidence>
<dbReference type="Gene3D" id="1.10.287.130">
    <property type="match status" value="1"/>
</dbReference>
<keyword evidence="7" id="KW-0547">Nucleotide-binding</keyword>
<dbReference type="Pfam" id="PF00512">
    <property type="entry name" value="HisKA"/>
    <property type="match status" value="1"/>
</dbReference>
<keyword evidence="4" id="KW-1003">Cell membrane</keyword>
<protein>
    <recommendedName>
        <fullName evidence="3">histidine kinase</fullName>
        <ecNumber evidence="3">2.7.13.3</ecNumber>
    </recommendedName>
</protein>
<evidence type="ECO:0000256" key="9">
    <source>
        <dbReference type="ARBA" id="ARBA00022989"/>
    </source>
</evidence>
<dbReference type="Pfam" id="PF01627">
    <property type="entry name" value="Hpt"/>
    <property type="match status" value="1"/>
</dbReference>
<dbReference type="EC" id="2.7.13.3" evidence="3"/>
<dbReference type="InterPro" id="IPR003594">
    <property type="entry name" value="HATPase_dom"/>
</dbReference>
<dbReference type="CDD" id="cd00082">
    <property type="entry name" value="HisKA"/>
    <property type="match status" value="1"/>
</dbReference>
<evidence type="ECO:0000256" key="15">
    <source>
        <dbReference type="SAM" id="Phobius"/>
    </source>
</evidence>
<evidence type="ECO:0000256" key="12">
    <source>
        <dbReference type="PROSITE-ProRule" id="PRU00110"/>
    </source>
</evidence>
<name>A0ABY7SKZ6_9RHOB</name>
<sequence>MNAEVNRLRARFGGLLTWLLWAHVPLFGAAAAWNDAMPVGTAMTIGAILAAIYHMAWLRYGIAPLTRYLASIVLIGEPAFLLVLFTGHPWQMDMHMYFFAVMALNIAWFDRVALILAATATALHHLVLLYVLPFMVFPGEGNLARVALHAVIVVFQMLVLIWVSDKIRMAFDRIGLMSDELVLKSIALEDRNRAVEESSHAKSMFLANVSHEIRTPINAILGFSHLLQRSPLDPQQRDYIGKLNSAGVSLLRLINDILDFSKNEAGKLLLESHDFDLRAAIASQIQLVAESAHAKRLVIDLQIDENIPQVLIGDELRLNQVILNLLSNAVKFTEKGDVTIRVQMTGKSGGDAQIEFSIRDSGIGMTPQQQENLFTSFTQADSSTTRRFGGTGLGLVISKQIVEQMGGWIRVNSTPDLGSEFSFMVRLKASCAPVQPLPGTNSCLNGLKVLVVDDNPMSRDIIHAILARWDAQADLVSSGPEALSMLESRAKDGRPYDLVLLDWRMPGMDGLETLHEMQENICLDRLPVTVMITAYGIDEALSDRDRRAISAVLRKPVDPQNLLDILHQLFPARAGSPGATPDRISATIPRLRDDLRGQRVLLVEDNAINREIAVELLMDAGVQVDCAEDGLQACQKVLRGGAGYAAILMDVQMPQMDGIEATRQIRMTRSAEDLPIIALTAHAYEEERQRCFAAGMNDHICKPVDPRLLVETLQRWLKAPVTPDAGGQVPSATPSAGDLPDELPPFDLPSILRRVNGKPGLARRLIVNFAETYAKVGEDLSALLHEQRVEDAGRLAHSLKSVAGSLELSKVSDLAARIEAKLAQNELFGVLQLVESLAIEIAPAIAAADGLRPSTSLQPPHAEKPCDPAEARAMFEELCRQIARRSLSARQGFRDYAKATGLSPESCVAHPVMQALDRLDYDTAARLLRAGYPSQDAIAVASA</sequence>
<dbReference type="Pfam" id="PF02518">
    <property type="entry name" value="HATPase_c"/>
    <property type="match status" value="1"/>
</dbReference>
<evidence type="ECO:0000256" key="8">
    <source>
        <dbReference type="ARBA" id="ARBA00022840"/>
    </source>
</evidence>
<comment type="catalytic activity">
    <reaction evidence="1">
        <text>ATP + protein L-histidine = ADP + protein N-phospho-L-histidine.</text>
        <dbReference type="EC" id="2.7.13.3"/>
    </reaction>
</comment>
<evidence type="ECO:0000256" key="6">
    <source>
        <dbReference type="ARBA" id="ARBA00022692"/>
    </source>
</evidence>
<dbReference type="EMBL" id="CP067136">
    <property type="protein sequence ID" value="WCR06697.1"/>
    <property type="molecule type" value="Genomic_DNA"/>
</dbReference>
<dbReference type="PRINTS" id="PR00344">
    <property type="entry name" value="BCTRLSENSOR"/>
</dbReference>
<keyword evidence="5 13" id="KW-0597">Phosphoprotein</keyword>
<feature type="modified residue" description="4-aspartylphosphate" evidence="13">
    <location>
        <position position="650"/>
    </location>
</feature>
<keyword evidence="6 15" id="KW-0812">Transmembrane</keyword>
<feature type="region of interest" description="Disordered" evidence="14">
    <location>
        <begin position="721"/>
        <end position="740"/>
    </location>
</feature>
<dbReference type="SMART" id="SM00448">
    <property type="entry name" value="REC"/>
    <property type="match status" value="2"/>
</dbReference>
<dbReference type="PANTHER" id="PTHR45339:SF1">
    <property type="entry name" value="HYBRID SIGNAL TRANSDUCTION HISTIDINE KINASE J"/>
    <property type="match status" value="1"/>
</dbReference>
<dbReference type="InterPro" id="IPR001789">
    <property type="entry name" value="Sig_transdc_resp-reg_receiver"/>
</dbReference>
<dbReference type="InterPro" id="IPR008207">
    <property type="entry name" value="Sig_transdc_His_kin_Hpt_dom"/>
</dbReference>
<evidence type="ECO:0000256" key="7">
    <source>
        <dbReference type="ARBA" id="ARBA00022741"/>
    </source>
</evidence>
<evidence type="ECO:0000256" key="11">
    <source>
        <dbReference type="ARBA" id="ARBA00023136"/>
    </source>
</evidence>
<proteinExistence type="predicted"/>
<dbReference type="InterPro" id="IPR036890">
    <property type="entry name" value="HATPase_C_sf"/>
</dbReference>
<gene>
    <name evidence="19" type="ORF">JHX87_14625</name>
</gene>
<dbReference type="InterPro" id="IPR036097">
    <property type="entry name" value="HisK_dim/P_sf"/>
</dbReference>
<dbReference type="InterPro" id="IPR004358">
    <property type="entry name" value="Sig_transdc_His_kin-like_C"/>
</dbReference>
<dbReference type="Gene3D" id="3.40.50.2300">
    <property type="match status" value="2"/>
</dbReference>
<evidence type="ECO:0000256" key="1">
    <source>
        <dbReference type="ARBA" id="ARBA00000085"/>
    </source>
</evidence>
<dbReference type="Gene3D" id="3.30.565.10">
    <property type="entry name" value="Histidine kinase-like ATPase, C-terminal domain"/>
    <property type="match status" value="1"/>
</dbReference>
<feature type="modified residue" description="4-aspartylphosphate" evidence="13">
    <location>
        <position position="502"/>
    </location>
</feature>
<evidence type="ECO:0000256" key="2">
    <source>
        <dbReference type="ARBA" id="ARBA00004651"/>
    </source>
</evidence>
<dbReference type="PANTHER" id="PTHR45339">
    <property type="entry name" value="HYBRID SIGNAL TRANSDUCTION HISTIDINE KINASE J"/>
    <property type="match status" value="1"/>
</dbReference>
<feature type="transmembrane region" description="Helical" evidence="15">
    <location>
        <begin position="39"/>
        <end position="56"/>
    </location>
</feature>
<feature type="transmembrane region" description="Helical" evidence="15">
    <location>
        <begin position="114"/>
        <end position="137"/>
    </location>
</feature>
<comment type="subcellular location">
    <subcellularLocation>
        <location evidence="2">Cell membrane</location>
        <topology evidence="2">Multi-pass membrane protein</topology>
    </subcellularLocation>
</comment>
<dbReference type="SUPFAM" id="SSF47226">
    <property type="entry name" value="Histidine-containing phosphotransfer domain, HPT domain"/>
    <property type="match status" value="1"/>
</dbReference>
<evidence type="ECO:0000256" key="10">
    <source>
        <dbReference type="ARBA" id="ARBA00023012"/>
    </source>
</evidence>
<dbReference type="SUPFAM" id="SSF47384">
    <property type="entry name" value="Homodimeric domain of signal transducing histidine kinase"/>
    <property type="match status" value="1"/>
</dbReference>
<dbReference type="InterPro" id="IPR003661">
    <property type="entry name" value="HisK_dim/P_dom"/>
</dbReference>
<dbReference type="SMART" id="SM00387">
    <property type="entry name" value="HATPase_c"/>
    <property type="match status" value="1"/>
</dbReference>
<dbReference type="SUPFAM" id="SSF52172">
    <property type="entry name" value="CheY-like"/>
    <property type="match status" value="2"/>
</dbReference>
<keyword evidence="11 15" id="KW-0472">Membrane</keyword>
<feature type="domain" description="Histidine kinase" evidence="16">
    <location>
        <begin position="208"/>
        <end position="429"/>
    </location>
</feature>
<dbReference type="InterPro" id="IPR036641">
    <property type="entry name" value="HPT_dom_sf"/>
</dbReference>
<dbReference type="CDD" id="cd17546">
    <property type="entry name" value="REC_hyHK_CKI1_RcsC-like"/>
    <property type="match status" value="2"/>
</dbReference>
<dbReference type="RefSeq" id="WP_271885494.1">
    <property type="nucleotide sequence ID" value="NZ_CP067136.1"/>
</dbReference>
<dbReference type="CDD" id="cd16922">
    <property type="entry name" value="HATPase_EvgS-ArcB-TorS-like"/>
    <property type="match status" value="1"/>
</dbReference>
<feature type="transmembrane region" description="Helical" evidence="15">
    <location>
        <begin position="143"/>
        <end position="163"/>
    </location>
</feature>
<evidence type="ECO:0000259" key="18">
    <source>
        <dbReference type="PROSITE" id="PS50894"/>
    </source>
</evidence>
<feature type="domain" description="Response regulatory" evidence="17">
    <location>
        <begin position="448"/>
        <end position="570"/>
    </location>
</feature>
<dbReference type="InterPro" id="IPR005467">
    <property type="entry name" value="His_kinase_dom"/>
</dbReference>
<dbReference type="SMART" id="SM00388">
    <property type="entry name" value="HisKA"/>
    <property type="match status" value="1"/>
</dbReference>
<evidence type="ECO:0000313" key="20">
    <source>
        <dbReference type="Proteomes" id="UP001219349"/>
    </source>
</evidence>
<evidence type="ECO:0000313" key="19">
    <source>
        <dbReference type="EMBL" id="WCR06697.1"/>
    </source>
</evidence>
<keyword evidence="20" id="KW-1185">Reference proteome</keyword>
<evidence type="ECO:0000256" key="13">
    <source>
        <dbReference type="PROSITE-ProRule" id="PRU00169"/>
    </source>
</evidence>
<evidence type="ECO:0000256" key="4">
    <source>
        <dbReference type="ARBA" id="ARBA00022475"/>
    </source>
</evidence>
<dbReference type="InterPro" id="IPR011006">
    <property type="entry name" value="CheY-like_superfamily"/>
</dbReference>
<dbReference type="Proteomes" id="UP001219349">
    <property type="component" value="Chromosome"/>
</dbReference>